<keyword evidence="13" id="KW-1185">Reference proteome</keyword>
<comment type="function">
    <text evidence="10">Catalyzes the reversible formation of acyl-phosphate (acyl-PO(4)) from acyl-[acyl-carrier-protein] (acyl-ACP). This enzyme utilizes acyl-ACP as fatty acyl donor, but not acyl-CoA.</text>
</comment>
<dbReference type="EMBL" id="JAMZEB010000002">
    <property type="protein sequence ID" value="MCP2358181.1"/>
    <property type="molecule type" value="Genomic_DNA"/>
</dbReference>
<evidence type="ECO:0000256" key="6">
    <source>
        <dbReference type="ARBA" id="ARBA00023209"/>
    </source>
</evidence>
<name>A0A9X2K609_9ACTN</name>
<dbReference type="NCBIfam" id="TIGR00182">
    <property type="entry name" value="plsX"/>
    <property type="match status" value="1"/>
</dbReference>
<feature type="compositionally biased region" description="Gly residues" evidence="11">
    <location>
        <begin position="1"/>
        <end position="12"/>
    </location>
</feature>
<evidence type="ECO:0000256" key="10">
    <source>
        <dbReference type="HAMAP-Rule" id="MF_00019"/>
    </source>
</evidence>
<evidence type="ECO:0000256" key="2">
    <source>
        <dbReference type="ARBA" id="ARBA00022490"/>
    </source>
</evidence>
<dbReference type="AlphaFoldDB" id="A0A9X2K609"/>
<keyword evidence="4 10" id="KW-0808">Transferase</keyword>
<dbReference type="InterPro" id="IPR012281">
    <property type="entry name" value="Phospholipid_synth_PlsX-like"/>
</dbReference>
<evidence type="ECO:0000313" key="13">
    <source>
        <dbReference type="Proteomes" id="UP001139648"/>
    </source>
</evidence>
<evidence type="ECO:0000256" key="4">
    <source>
        <dbReference type="ARBA" id="ARBA00022679"/>
    </source>
</evidence>
<keyword evidence="2 10" id="KW-0963">Cytoplasm</keyword>
<organism evidence="12 13">
    <name type="scientific">Nonomuraea thailandensis</name>
    <dbReference type="NCBI Taxonomy" id="1188745"/>
    <lineage>
        <taxon>Bacteria</taxon>
        <taxon>Bacillati</taxon>
        <taxon>Actinomycetota</taxon>
        <taxon>Actinomycetes</taxon>
        <taxon>Streptosporangiales</taxon>
        <taxon>Streptosporangiaceae</taxon>
        <taxon>Nonomuraea</taxon>
    </lineage>
</organism>
<sequence length="381" mass="37766">MTGDGRANGGPASGDPLIPSSPVAPGPLIPSSPVAPGMVSPSSPVAPSMVIRTSPVAAGGVAGDEPVVLDAMGGDHGPGETVAGAVDAWRAHGVPVVLVGRAPELERELARHGADLPIVHAPDVVPMSERGASGRGGPATSLTVGCDLVRRQEGGAFVSAGSTGAVVSEAVRAIGRAPGVLRPALAVALPALTGGASVLVDAGATADPTPQMMAQFALLGTGYARAVLGVPDPVAGLLSIGSEPGKGNRLAVRASQALQRLPLRFHGNVEGHDVLTGLVDVIVTDGFTGNVVLKNVEGCVRTALTMVAQAGIAEPGRLSEVARRYDPQTHGGAALLGLRSVVVIAHGSSTAATISRACVVACALARENLAARIAVAAVEPV</sequence>
<accession>A0A9X2K609</accession>
<dbReference type="InterPro" id="IPR003664">
    <property type="entry name" value="FA_synthesis"/>
</dbReference>
<keyword evidence="6 10" id="KW-0594">Phospholipid biosynthesis</keyword>
<keyword evidence="12" id="KW-0012">Acyltransferase</keyword>
<comment type="caution">
    <text evidence="12">The sequence shown here is derived from an EMBL/GenBank/DDBJ whole genome shotgun (WGS) entry which is preliminary data.</text>
</comment>
<dbReference type="HAMAP" id="MF_00019">
    <property type="entry name" value="PlsX"/>
    <property type="match status" value="1"/>
</dbReference>
<dbReference type="PANTHER" id="PTHR30100:SF1">
    <property type="entry name" value="PHOSPHATE ACYLTRANSFERASE"/>
    <property type="match status" value="1"/>
</dbReference>
<dbReference type="Pfam" id="PF02504">
    <property type="entry name" value="FA_synthesis"/>
    <property type="match status" value="1"/>
</dbReference>
<feature type="region of interest" description="Disordered" evidence="11">
    <location>
        <begin position="1"/>
        <end position="44"/>
    </location>
</feature>
<dbReference type="GO" id="GO:0008654">
    <property type="term" value="P:phospholipid biosynthetic process"/>
    <property type="evidence" value="ECO:0007669"/>
    <property type="project" value="UniProtKB-KW"/>
</dbReference>
<dbReference type="PANTHER" id="PTHR30100">
    <property type="entry name" value="FATTY ACID/PHOSPHOLIPID SYNTHESIS PROTEIN PLSX"/>
    <property type="match status" value="1"/>
</dbReference>
<evidence type="ECO:0000256" key="9">
    <source>
        <dbReference type="ARBA" id="ARBA00046608"/>
    </source>
</evidence>
<keyword evidence="3 10" id="KW-0444">Lipid biosynthesis</keyword>
<dbReference type="PIRSF" id="PIRSF002465">
    <property type="entry name" value="Phsphlp_syn_PlsX"/>
    <property type="match status" value="1"/>
</dbReference>
<reference evidence="12" key="1">
    <citation type="submission" date="2022-06" db="EMBL/GenBank/DDBJ databases">
        <title>Sequencing the genomes of 1000 actinobacteria strains.</title>
        <authorList>
            <person name="Klenk H.-P."/>
        </authorList>
    </citation>
    <scope>NUCLEOTIDE SEQUENCE</scope>
    <source>
        <strain evidence="12">DSM 46694</strain>
    </source>
</reference>
<dbReference type="Gene3D" id="3.40.718.10">
    <property type="entry name" value="Isopropylmalate Dehydrogenase"/>
    <property type="match status" value="1"/>
</dbReference>
<dbReference type="Proteomes" id="UP001139648">
    <property type="component" value="Unassembled WGS sequence"/>
</dbReference>
<comment type="catalytic activity">
    <reaction evidence="1 10">
        <text>a fatty acyl-[ACP] + phosphate = an acyl phosphate + holo-[ACP]</text>
        <dbReference type="Rhea" id="RHEA:42292"/>
        <dbReference type="Rhea" id="RHEA-COMP:9685"/>
        <dbReference type="Rhea" id="RHEA-COMP:14125"/>
        <dbReference type="ChEBI" id="CHEBI:43474"/>
        <dbReference type="ChEBI" id="CHEBI:59918"/>
        <dbReference type="ChEBI" id="CHEBI:64479"/>
        <dbReference type="ChEBI" id="CHEBI:138651"/>
        <dbReference type="EC" id="2.3.1.274"/>
    </reaction>
</comment>
<comment type="pathway">
    <text evidence="10">Lipid metabolism; phospholipid metabolism.</text>
</comment>
<comment type="subunit">
    <text evidence="9 10">Homodimer. Probably interacts with PlsY.</text>
</comment>
<dbReference type="SUPFAM" id="SSF53659">
    <property type="entry name" value="Isocitrate/Isopropylmalate dehydrogenase-like"/>
    <property type="match status" value="1"/>
</dbReference>
<evidence type="ECO:0000313" key="12">
    <source>
        <dbReference type="EMBL" id="MCP2358181.1"/>
    </source>
</evidence>
<dbReference type="GO" id="GO:0006633">
    <property type="term" value="P:fatty acid biosynthetic process"/>
    <property type="evidence" value="ECO:0007669"/>
    <property type="project" value="UniProtKB-UniRule"/>
</dbReference>
<proteinExistence type="inferred from homology"/>
<keyword evidence="5 10" id="KW-0443">Lipid metabolism</keyword>
<evidence type="ECO:0000256" key="7">
    <source>
        <dbReference type="ARBA" id="ARBA00023264"/>
    </source>
</evidence>
<dbReference type="GO" id="GO:0043811">
    <property type="term" value="F:phosphate:acyl-[acyl carrier protein] acyltransferase activity"/>
    <property type="evidence" value="ECO:0007669"/>
    <property type="project" value="UniProtKB-UniRule"/>
</dbReference>
<feature type="compositionally biased region" description="Low complexity" evidence="11">
    <location>
        <begin position="31"/>
        <end position="44"/>
    </location>
</feature>
<protein>
    <recommendedName>
        <fullName evidence="8 10">Phosphate acyltransferase</fullName>
        <ecNumber evidence="8 10">2.3.1.274</ecNumber>
    </recommendedName>
    <alternativeName>
        <fullName evidence="10">Acyl-ACP phosphotransacylase</fullName>
    </alternativeName>
    <alternativeName>
        <fullName evidence="10">Acyl-[acyl-carrier-protein]--phosphate acyltransferase</fullName>
    </alternativeName>
    <alternativeName>
        <fullName evidence="10">Phosphate-acyl-ACP acyltransferase</fullName>
    </alternativeName>
</protein>
<comment type="subcellular location">
    <subcellularLocation>
        <location evidence="10">Cytoplasm</location>
    </subcellularLocation>
    <text evidence="10">Associated with the membrane possibly through PlsY.</text>
</comment>
<evidence type="ECO:0000256" key="1">
    <source>
        <dbReference type="ARBA" id="ARBA00001232"/>
    </source>
</evidence>
<evidence type="ECO:0000256" key="3">
    <source>
        <dbReference type="ARBA" id="ARBA00022516"/>
    </source>
</evidence>
<dbReference type="GO" id="GO:0005737">
    <property type="term" value="C:cytoplasm"/>
    <property type="evidence" value="ECO:0007669"/>
    <property type="project" value="UniProtKB-SubCell"/>
</dbReference>
<gene>
    <name evidence="10" type="primary">plsX</name>
    <name evidence="12" type="ORF">HD597_005201</name>
</gene>
<keyword evidence="7 10" id="KW-1208">Phospholipid metabolism</keyword>
<dbReference type="EC" id="2.3.1.274" evidence="8 10"/>
<evidence type="ECO:0000256" key="8">
    <source>
        <dbReference type="ARBA" id="ARBA00024069"/>
    </source>
</evidence>
<evidence type="ECO:0000256" key="11">
    <source>
        <dbReference type="SAM" id="MobiDB-lite"/>
    </source>
</evidence>
<dbReference type="RefSeq" id="WP_253745274.1">
    <property type="nucleotide sequence ID" value="NZ_BAABKA010000067.1"/>
</dbReference>
<comment type="similarity">
    <text evidence="10">Belongs to the PlsX family.</text>
</comment>
<evidence type="ECO:0000256" key="5">
    <source>
        <dbReference type="ARBA" id="ARBA00023098"/>
    </source>
</evidence>